<dbReference type="AlphaFoldDB" id="A0A8T0UVX8"/>
<reference evidence="2" key="1">
    <citation type="submission" date="2020-05" db="EMBL/GenBank/DDBJ databases">
        <title>WGS assembly of Panicum virgatum.</title>
        <authorList>
            <person name="Lovell J.T."/>
            <person name="Jenkins J."/>
            <person name="Shu S."/>
            <person name="Juenger T.E."/>
            <person name="Schmutz J."/>
        </authorList>
    </citation>
    <scope>NUCLEOTIDE SEQUENCE</scope>
    <source>
        <strain evidence="2">AP13</strain>
    </source>
</reference>
<keyword evidence="1" id="KW-0812">Transmembrane</keyword>
<dbReference type="Proteomes" id="UP000823388">
    <property type="component" value="Chromosome 3K"/>
</dbReference>
<protein>
    <recommendedName>
        <fullName evidence="4">Ubiquinol-cytochrome c reductase complex 6.7 kDa protein</fullName>
    </recommendedName>
</protein>
<sequence>MSHSKKLINSELSSKCCRHRCAQVLLRHCDRELSIASATEMPAVPSAARLFKSLPPHRRPHGTDIAAVAGWTVAGLATAIWLVQPFDWIKKTFFEKQQPEESNN</sequence>
<name>A0A8T0UVX8_PANVG</name>
<evidence type="ECO:0000313" key="3">
    <source>
        <dbReference type="Proteomes" id="UP000823388"/>
    </source>
</evidence>
<organism evidence="2 3">
    <name type="scientific">Panicum virgatum</name>
    <name type="common">Blackwell switchgrass</name>
    <dbReference type="NCBI Taxonomy" id="38727"/>
    <lineage>
        <taxon>Eukaryota</taxon>
        <taxon>Viridiplantae</taxon>
        <taxon>Streptophyta</taxon>
        <taxon>Embryophyta</taxon>
        <taxon>Tracheophyta</taxon>
        <taxon>Spermatophyta</taxon>
        <taxon>Magnoliopsida</taxon>
        <taxon>Liliopsida</taxon>
        <taxon>Poales</taxon>
        <taxon>Poaceae</taxon>
        <taxon>PACMAD clade</taxon>
        <taxon>Panicoideae</taxon>
        <taxon>Panicodae</taxon>
        <taxon>Paniceae</taxon>
        <taxon>Panicinae</taxon>
        <taxon>Panicum</taxon>
        <taxon>Panicum sect. Hiantes</taxon>
    </lineage>
</organism>
<keyword evidence="3" id="KW-1185">Reference proteome</keyword>
<gene>
    <name evidence="2" type="ORF">PVAP13_3KG389127</name>
</gene>
<feature type="transmembrane region" description="Helical" evidence="1">
    <location>
        <begin position="65"/>
        <end position="83"/>
    </location>
</feature>
<evidence type="ECO:0008006" key="4">
    <source>
        <dbReference type="Google" id="ProtNLM"/>
    </source>
</evidence>
<accession>A0A8T0UVX8</accession>
<keyword evidence="1" id="KW-1133">Transmembrane helix</keyword>
<comment type="caution">
    <text evidence="2">The sequence shown here is derived from an EMBL/GenBank/DDBJ whole genome shotgun (WGS) entry which is preliminary data.</text>
</comment>
<dbReference type="EMBL" id="CM029041">
    <property type="protein sequence ID" value="KAG2628481.1"/>
    <property type="molecule type" value="Genomic_DNA"/>
</dbReference>
<proteinExistence type="predicted"/>
<evidence type="ECO:0000256" key="1">
    <source>
        <dbReference type="SAM" id="Phobius"/>
    </source>
</evidence>
<evidence type="ECO:0000313" key="2">
    <source>
        <dbReference type="EMBL" id="KAG2628481.1"/>
    </source>
</evidence>
<keyword evidence="1" id="KW-0472">Membrane</keyword>